<keyword evidence="5" id="KW-0496">Mitochondrion</keyword>
<evidence type="ECO:0000256" key="2">
    <source>
        <dbReference type="ARBA" id="ARBA00010761"/>
    </source>
</evidence>
<evidence type="ECO:0000256" key="6">
    <source>
        <dbReference type="ARBA" id="ARBA00023274"/>
    </source>
</evidence>
<reference evidence="7 8" key="1">
    <citation type="submission" date="2019-07" db="EMBL/GenBank/DDBJ databases">
        <title>Draft genome assembly of a fouling barnacle, Amphibalanus amphitrite (Darwin, 1854): The first reference genome for Thecostraca.</title>
        <authorList>
            <person name="Kim W."/>
        </authorList>
    </citation>
    <scope>NUCLEOTIDE SEQUENCE [LARGE SCALE GENOMIC DNA]</scope>
    <source>
        <strain evidence="7">SNU_AA5</strain>
        <tissue evidence="7">Soma without cirri and trophi</tissue>
    </source>
</reference>
<evidence type="ECO:0000256" key="1">
    <source>
        <dbReference type="ARBA" id="ARBA00004173"/>
    </source>
</evidence>
<evidence type="ECO:0000256" key="4">
    <source>
        <dbReference type="ARBA" id="ARBA00022980"/>
    </source>
</evidence>
<evidence type="ECO:0000256" key="3">
    <source>
        <dbReference type="ARBA" id="ARBA00022946"/>
    </source>
</evidence>
<accession>A0A6A4WWD2</accession>
<dbReference type="Pfam" id="PF14955">
    <property type="entry name" value="MRP-S24"/>
    <property type="match status" value="1"/>
</dbReference>
<comment type="similarity">
    <text evidence="2">Belongs to the universal ribosomal protein uS3 family.</text>
</comment>
<keyword evidence="6" id="KW-0687">Ribonucleoprotein</keyword>
<dbReference type="Proteomes" id="UP000440578">
    <property type="component" value="Unassembled WGS sequence"/>
</dbReference>
<evidence type="ECO:0000313" key="8">
    <source>
        <dbReference type="Proteomes" id="UP000440578"/>
    </source>
</evidence>
<evidence type="ECO:0000256" key="5">
    <source>
        <dbReference type="ARBA" id="ARBA00023128"/>
    </source>
</evidence>
<dbReference type="InterPro" id="IPR026146">
    <property type="entry name" value="Ribosomal_uS3m"/>
</dbReference>
<comment type="caution">
    <text evidence="7">The sequence shown here is derived from an EMBL/GenBank/DDBJ whole genome shotgun (WGS) entry which is preliminary data.</text>
</comment>
<dbReference type="OrthoDB" id="5950413at2759"/>
<dbReference type="GO" id="GO:0005739">
    <property type="term" value="C:mitochondrion"/>
    <property type="evidence" value="ECO:0007669"/>
    <property type="project" value="UniProtKB-SubCell"/>
</dbReference>
<dbReference type="PANTHER" id="PTHR21244">
    <property type="entry name" value="MITOCHONDRIAL 28S RIBOSOMAL PROTEIN S24"/>
    <property type="match status" value="1"/>
</dbReference>
<protein>
    <submittedName>
        <fullName evidence="7">28S ribosomal protein S24, mitochondrial</fullName>
    </submittedName>
</protein>
<comment type="subcellular location">
    <subcellularLocation>
        <location evidence="1">Mitochondrion</location>
    </subcellularLocation>
</comment>
<keyword evidence="8" id="KW-1185">Reference proteome</keyword>
<keyword evidence="4 7" id="KW-0689">Ribosomal protein</keyword>
<evidence type="ECO:0000313" key="7">
    <source>
        <dbReference type="EMBL" id="KAF0306688.1"/>
    </source>
</evidence>
<dbReference type="EMBL" id="VIIS01000641">
    <property type="protein sequence ID" value="KAF0306688.1"/>
    <property type="molecule type" value="Genomic_DNA"/>
</dbReference>
<gene>
    <name evidence="7" type="primary">mRpS24</name>
    <name evidence="7" type="ORF">FJT64_021871</name>
</gene>
<dbReference type="PANTHER" id="PTHR21244:SF1">
    <property type="entry name" value="SMALL RIBOSOMAL SUBUNIT PROTEIN US3M"/>
    <property type="match status" value="1"/>
</dbReference>
<organism evidence="7 8">
    <name type="scientific">Amphibalanus amphitrite</name>
    <name type="common">Striped barnacle</name>
    <name type="synonym">Balanus amphitrite</name>
    <dbReference type="NCBI Taxonomy" id="1232801"/>
    <lineage>
        <taxon>Eukaryota</taxon>
        <taxon>Metazoa</taxon>
        <taxon>Ecdysozoa</taxon>
        <taxon>Arthropoda</taxon>
        <taxon>Crustacea</taxon>
        <taxon>Multicrustacea</taxon>
        <taxon>Cirripedia</taxon>
        <taxon>Thoracica</taxon>
        <taxon>Thoracicalcarea</taxon>
        <taxon>Balanomorpha</taxon>
        <taxon>Balanoidea</taxon>
        <taxon>Balanidae</taxon>
        <taxon>Amphibalaninae</taxon>
        <taxon>Amphibalanus</taxon>
    </lineage>
</organism>
<dbReference type="GO" id="GO:1990904">
    <property type="term" value="C:ribonucleoprotein complex"/>
    <property type="evidence" value="ECO:0007669"/>
    <property type="project" value="UniProtKB-KW"/>
</dbReference>
<sequence length="167" mass="19369">MDVEPDRLIASVLRIAPPEPPCRPIHLTAACSKVSSGRYKVTRSKNKPLTYEQANPPHYLFVRKGFNSFNTSNLKDGVRPSESAMEDMFIRKFISGTWHNMFLSEVIIKRQLNMIRISGIVVRNILPRKMYFLIGYTEEMLTNWLQCPVKLELQTTDSREDVVFKYI</sequence>
<proteinExistence type="inferred from homology"/>
<name>A0A6A4WWD2_AMPAM</name>
<dbReference type="GO" id="GO:0005840">
    <property type="term" value="C:ribosome"/>
    <property type="evidence" value="ECO:0007669"/>
    <property type="project" value="UniProtKB-KW"/>
</dbReference>
<dbReference type="AlphaFoldDB" id="A0A6A4WWD2"/>
<dbReference type="GO" id="GO:0006412">
    <property type="term" value="P:translation"/>
    <property type="evidence" value="ECO:0007669"/>
    <property type="project" value="TreeGrafter"/>
</dbReference>
<keyword evidence="3" id="KW-0809">Transit peptide</keyword>